<reference evidence="2 3" key="1">
    <citation type="journal article" date="2015" name="Fungal Genet. Biol.">
        <title>Evolution of novel wood decay mechanisms in Agaricales revealed by the genome sequences of Fistulina hepatica and Cylindrobasidium torrendii.</title>
        <authorList>
            <person name="Floudas D."/>
            <person name="Held B.W."/>
            <person name="Riley R."/>
            <person name="Nagy L.G."/>
            <person name="Koehler G."/>
            <person name="Ransdell A.S."/>
            <person name="Younus H."/>
            <person name="Chow J."/>
            <person name="Chiniquy J."/>
            <person name="Lipzen A."/>
            <person name="Tritt A."/>
            <person name="Sun H."/>
            <person name="Haridas S."/>
            <person name="LaButti K."/>
            <person name="Ohm R.A."/>
            <person name="Kues U."/>
            <person name="Blanchette R.A."/>
            <person name="Grigoriev I.V."/>
            <person name="Minto R.E."/>
            <person name="Hibbett D.S."/>
        </authorList>
    </citation>
    <scope>NUCLEOTIDE SEQUENCE [LARGE SCALE GENOMIC DNA]</scope>
    <source>
        <strain evidence="2 3">FP15055 ss-10</strain>
    </source>
</reference>
<protein>
    <submittedName>
        <fullName evidence="2">Alpha/beta-hydrolase</fullName>
    </submittedName>
</protein>
<accession>A0A0D7B4L0</accession>
<dbReference type="GO" id="GO:0016020">
    <property type="term" value="C:membrane"/>
    <property type="evidence" value="ECO:0007669"/>
    <property type="project" value="TreeGrafter"/>
</dbReference>
<dbReference type="InterPro" id="IPR029058">
    <property type="entry name" value="AB_hydrolase_fold"/>
</dbReference>
<sequence length="349" mass="39365">MPIYVQDKRLLLPDGRTLAYADNGNTSSSTVVLYLHGTFGIGDASCIAPILLDKNVHFVAPSLPGWGESDAVPSPAHYSETLQHDMTALFIHLRLDATQLKIILCGYSIGTMAAQMLFQKSQKHGILVMFNTINSNFSVWKRSHPSRWHSFPFRDQISSMILLAPYSPPHCDPEYARYMSWKAYMYTGPPSRYMPFNILARFMRWVLMSKLASEALAERYVRRLLFTGLSDDEREHYTRWRESRGLPEGRVETDLAGNMVRSVAHSWKGFLDVPAVYHSGWGGVSPAQANKEADPAPVYIVAASRDPSVPVHCAEWLSRAYRNADLRVVEGSHISVLLHLDDLWSEVLP</sequence>
<proteinExistence type="predicted"/>
<gene>
    <name evidence="2" type="ORF">CYLTODRAFT_437949</name>
</gene>
<keyword evidence="3" id="KW-1185">Reference proteome</keyword>
<dbReference type="GO" id="GO:0016787">
    <property type="term" value="F:hydrolase activity"/>
    <property type="evidence" value="ECO:0007669"/>
    <property type="project" value="UniProtKB-KW"/>
</dbReference>
<dbReference type="Proteomes" id="UP000054007">
    <property type="component" value="Unassembled WGS sequence"/>
</dbReference>
<dbReference type="InterPro" id="IPR000073">
    <property type="entry name" value="AB_hydrolase_1"/>
</dbReference>
<keyword evidence="2" id="KW-0378">Hydrolase</keyword>
<dbReference type="InterPro" id="IPR050266">
    <property type="entry name" value="AB_hydrolase_sf"/>
</dbReference>
<dbReference type="AlphaFoldDB" id="A0A0D7B4L0"/>
<dbReference type="PANTHER" id="PTHR43798:SF33">
    <property type="entry name" value="HYDROLASE, PUTATIVE (AFU_ORTHOLOGUE AFUA_2G14860)-RELATED"/>
    <property type="match status" value="1"/>
</dbReference>
<evidence type="ECO:0000259" key="1">
    <source>
        <dbReference type="Pfam" id="PF12697"/>
    </source>
</evidence>
<evidence type="ECO:0000313" key="3">
    <source>
        <dbReference type="Proteomes" id="UP000054007"/>
    </source>
</evidence>
<dbReference type="Gene3D" id="3.40.50.1820">
    <property type="entry name" value="alpha/beta hydrolase"/>
    <property type="match status" value="2"/>
</dbReference>
<dbReference type="Pfam" id="PF12697">
    <property type="entry name" value="Abhydrolase_6"/>
    <property type="match status" value="1"/>
</dbReference>
<dbReference type="PANTHER" id="PTHR43798">
    <property type="entry name" value="MONOACYLGLYCEROL LIPASE"/>
    <property type="match status" value="1"/>
</dbReference>
<dbReference type="EMBL" id="KN880602">
    <property type="protein sequence ID" value="KIY65150.1"/>
    <property type="molecule type" value="Genomic_DNA"/>
</dbReference>
<dbReference type="OrthoDB" id="294702at2759"/>
<organism evidence="2 3">
    <name type="scientific">Cylindrobasidium torrendii FP15055 ss-10</name>
    <dbReference type="NCBI Taxonomy" id="1314674"/>
    <lineage>
        <taxon>Eukaryota</taxon>
        <taxon>Fungi</taxon>
        <taxon>Dikarya</taxon>
        <taxon>Basidiomycota</taxon>
        <taxon>Agaricomycotina</taxon>
        <taxon>Agaricomycetes</taxon>
        <taxon>Agaricomycetidae</taxon>
        <taxon>Agaricales</taxon>
        <taxon>Marasmiineae</taxon>
        <taxon>Physalacriaceae</taxon>
        <taxon>Cylindrobasidium</taxon>
    </lineage>
</organism>
<dbReference type="SUPFAM" id="SSF53474">
    <property type="entry name" value="alpha/beta-Hydrolases"/>
    <property type="match status" value="1"/>
</dbReference>
<feature type="domain" description="AB hydrolase-1" evidence="1">
    <location>
        <begin position="32"/>
        <end position="338"/>
    </location>
</feature>
<name>A0A0D7B4L0_9AGAR</name>
<evidence type="ECO:0000313" key="2">
    <source>
        <dbReference type="EMBL" id="KIY65150.1"/>
    </source>
</evidence>